<dbReference type="FunFam" id="3.20.20.80:FF:000064">
    <property type="entry name" value="Oligo-1,6-glucosidase"/>
    <property type="match status" value="2"/>
</dbReference>
<dbReference type="GO" id="GO:0009313">
    <property type="term" value="P:oligosaccharide catabolic process"/>
    <property type="evidence" value="ECO:0007669"/>
    <property type="project" value="TreeGrafter"/>
</dbReference>
<evidence type="ECO:0000256" key="2">
    <source>
        <dbReference type="ARBA" id="ARBA00022801"/>
    </source>
</evidence>
<dbReference type="FunFam" id="3.90.400.10:FF:000002">
    <property type="entry name" value="Sucrose isomerase"/>
    <property type="match status" value="1"/>
</dbReference>
<keyword evidence="6" id="KW-1185">Reference proteome</keyword>
<organism evidence="5 6">
    <name type="scientific">Hungatella hathewayi WAL-18680</name>
    <dbReference type="NCBI Taxonomy" id="742737"/>
    <lineage>
        <taxon>Bacteria</taxon>
        <taxon>Bacillati</taxon>
        <taxon>Bacillota</taxon>
        <taxon>Clostridia</taxon>
        <taxon>Lachnospirales</taxon>
        <taxon>Lachnospiraceae</taxon>
        <taxon>Hungatella</taxon>
    </lineage>
</organism>
<dbReference type="InterPro" id="IPR006047">
    <property type="entry name" value="GH13_cat_dom"/>
</dbReference>
<gene>
    <name evidence="5" type="ORF">HMPREF9473_03360</name>
</gene>
<dbReference type="HOGENOM" id="CLU_006462_1_2_9"/>
<evidence type="ECO:0000256" key="1">
    <source>
        <dbReference type="ARBA" id="ARBA00008061"/>
    </source>
</evidence>
<dbReference type="GO" id="GO:0004556">
    <property type="term" value="F:alpha-amylase activity"/>
    <property type="evidence" value="ECO:0007669"/>
    <property type="project" value="TreeGrafter"/>
</dbReference>
<keyword evidence="2" id="KW-0378">Hydrolase</keyword>
<dbReference type="Gene3D" id="3.90.400.10">
    <property type="entry name" value="Oligo-1,6-glucosidase, Domain 2"/>
    <property type="match status" value="1"/>
</dbReference>
<dbReference type="SUPFAM" id="SSF51011">
    <property type="entry name" value="Glycosyl hydrolase domain"/>
    <property type="match status" value="1"/>
</dbReference>
<dbReference type="NCBIfam" id="NF008183">
    <property type="entry name" value="PRK10933.1"/>
    <property type="match status" value="1"/>
</dbReference>
<evidence type="ECO:0000313" key="6">
    <source>
        <dbReference type="Proteomes" id="UP000005384"/>
    </source>
</evidence>
<protein>
    <recommendedName>
        <fullName evidence="4">Glycosyl hydrolase family 13 catalytic domain-containing protein</fullName>
    </recommendedName>
</protein>
<dbReference type="Gene3D" id="3.20.20.80">
    <property type="entry name" value="Glycosidases"/>
    <property type="match status" value="1"/>
</dbReference>
<dbReference type="RefSeq" id="WP_006781340.1">
    <property type="nucleotide sequence ID" value="NZ_CP040506.1"/>
</dbReference>
<dbReference type="Pfam" id="PF23915">
    <property type="entry name" value="SusG_C"/>
    <property type="match status" value="1"/>
</dbReference>
<evidence type="ECO:0000259" key="4">
    <source>
        <dbReference type="SMART" id="SM00642"/>
    </source>
</evidence>
<evidence type="ECO:0000313" key="5">
    <source>
        <dbReference type="EMBL" id="EHI58667.1"/>
    </source>
</evidence>
<reference evidence="5 6" key="1">
    <citation type="submission" date="2011-08" db="EMBL/GenBank/DDBJ databases">
        <title>The Genome Sequence of Clostridium hathewayi WAL-18680.</title>
        <authorList>
            <consortium name="The Broad Institute Genome Sequencing Platform"/>
            <person name="Earl A."/>
            <person name="Ward D."/>
            <person name="Feldgarden M."/>
            <person name="Gevers D."/>
            <person name="Finegold S.M."/>
            <person name="Summanen P.H."/>
            <person name="Molitoris D.R."/>
            <person name="Song M."/>
            <person name="Daigneault M."/>
            <person name="Allen-Vercoe E."/>
            <person name="Young S.K."/>
            <person name="Zeng Q."/>
            <person name="Gargeya S."/>
            <person name="Fitzgerald M."/>
            <person name="Haas B."/>
            <person name="Abouelleil A."/>
            <person name="Alvarado L."/>
            <person name="Arachchi H.M."/>
            <person name="Berlin A."/>
            <person name="Brown A."/>
            <person name="Chapman S.B."/>
            <person name="Chen Z."/>
            <person name="Dunbar C."/>
            <person name="Freedman E."/>
            <person name="Gearin G."/>
            <person name="Gellesch M."/>
            <person name="Goldberg J."/>
            <person name="Griggs A."/>
            <person name="Gujja S."/>
            <person name="Heiman D."/>
            <person name="Howarth C."/>
            <person name="Larson L."/>
            <person name="Lui A."/>
            <person name="MacDonald P.J.P."/>
            <person name="Montmayeur A."/>
            <person name="Murphy C."/>
            <person name="Neiman D."/>
            <person name="Pearson M."/>
            <person name="Priest M."/>
            <person name="Roberts A."/>
            <person name="Saif S."/>
            <person name="Shea T."/>
            <person name="Shenoy N."/>
            <person name="Sisk P."/>
            <person name="Stolte C."/>
            <person name="Sykes S."/>
            <person name="Wortman J."/>
            <person name="Nusbaum C."/>
            <person name="Birren B."/>
        </authorList>
    </citation>
    <scope>NUCLEOTIDE SEQUENCE [LARGE SCALE GENOMIC DNA]</scope>
    <source>
        <strain evidence="5 6">WAL-18680</strain>
    </source>
</reference>
<accession>G5IIN2</accession>
<comment type="caution">
    <text evidence="5">The sequence shown here is derived from an EMBL/GenBank/DDBJ whole genome shotgun (WGS) entry which is preliminary data.</text>
</comment>
<dbReference type="Gene3D" id="2.60.40.1180">
    <property type="entry name" value="Golgi alpha-mannosidase II"/>
    <property type="match status" value="1"/>
</dbReference>
<dbReference type="InterPro" id="IPR017853">
    <property type="entry name" value="GH"/>
</dbReference>
<keyword evidence="3" id="KW-0326">Glycosidase</keyword>
<dbReference type="Pfam" id="PF00128">
    <property type="entry name" value="Alpha-amylase"/>
    <property type="match status" value="1"/>
</dbReference>
<dbReference type="EMBL" id="ADLN01000092">
    <property type="protein sequence ID" value="EHI58667.1"/>
    <property type="molecule type" value="Genomic_DNA"/>
</dbReference>
<dbReference type="InterPro" id="IPR013780">
    <property type="entry name" value="Glyco_hydro_b"/>
</dbReference>
<dbReference type="SUPFAM" id="SSF51445">
    <property type="entry name" value="(Trans)glycosidases"/>
    <property type="match status" value="1"/>
</dbReference>
<evidence type="ECO:0000256" key="3">
    <source>
        <dbReference type="ARBA" id="ARBA00023295"/>
    </source>
</evidence>
<dbReference type="OrthoDB" id="9805159at2"/>
<proteinExistence type="inferred from homology"/>
<dbReference type="SMART" id="SM00642">
    <property type="entry name" value="Aamy"/>
    <property type="match status" value="1"/>
</dbReference>
<dbReference type="Proteomes" id="UP000005384">
    <property type="component" value="Unassembled WGS sequence"/>
</dbReference>
<dbReference type="PANTHER" id="PTHR10357:SF179">
    <property type="entry name" value="NEUTRAL AND BASIC AMINO ACID TRANSPORT PROTEIN RBAT"/>
    <property type="match status" value="1"/>
</dbReference>
<name>G5IIN2_9FIRM</name>
<dbReference type="CDD" id="cd11333">
    <property type="entry name" value="AmyAc_SI_OligoGlu_DGase"/>
    <property type="match status" value="1"/>
</dbReference>
<dbReference type="InterPro" id="IPR056300">
    <property type="entry name" value="SusG-like_C"/>
</dbReference>
<dbReference type="PATRIC" id="fig|742737.3.peg.3339"/>
<feature type="domain" description="Glycosyl hydrolase family 13 catalytic" evidence="4">
    <location>
        <begin position="13"/>
        <end position="405"/>
    </location>
</feature>
<sequence length="544" mass="64233">MKKKWWQESVVYQIYPRSFQDSNGDGIGDLQGIIKRLDYLNYLGIDVIWLSPVYESPQADNGYDISNYYEIAPEFGSMKDMEQLIEEAGKREIKIVMDLVVNHTSDEHPWFQEAKKGKTNQFYDYYVWRDGTPAELPNQLKSSFGGSAWEWCEEAGQYYLHLYSKRQPDLNWENREMRQEIYKMMNWWLDKGIGGFRMDVIDKIGKIPDKLIVANGPKLHDYIKEMNTEVLCRRDVLTVGESWAATTENAKQYSNLDGSELSMVFQFEHIKLDKEEGKAKWELGELDFIKLKEVLSKWQCELDSRGWNSLFWNNHDVPRIVSRWGDDGRYRKECAKMFATYLHGMQGTPYIYQGEEIGMTNVRFDEIEDYRDIETLNLYREYQALGWSHDKIMRSVYAKGRDNARTPMQWNDTRNAGFTEGCPWLKLNQNYLTVHVQENVEDAHSILQHYRRLIWLRRESKWKDVMVYGNYEPFFEKDADVFAYKREKGGKGMFVIGNFHETRRTVELPISVSDILLSNYEDSCVREGKVTLRPYETLLFGMES</sequence>
<dbReference type="AlphaFoldDB" id="G5IIN2"/>
<comment type="similarity">
    <text evidence="1">Belongs to the glycosyl hydrolase 13 family.</text>
</comment>
<dbReference type="InterPro" id="IPR045857">
    <property type="entry name" value="O16G_dom_2"/>
</dbReference>
<dbReference type="PANTHER" id="PTHR10357">
    <property type="entry name" value="ALPHA-AMYLASE FAMILY MEMBER"/>
    <property type="match status" value="1"/>
</dbReference>